<organism evidence="1 2">
    <name type="scientific">Botryotinia fuckeliana (strain T4)</name>
    <name type="common">Noble rot fungus</name>
    <name type="synonym">Botrytis cinerea</name>
    <dbReference type="NCBI Taxonomy" id="999810"/>
    <lineage>
        <taxon>Eukaryota</taxon>
        <taxon>Fungi</taxon>
        <taxon>Dikarya</taxon>
        <taxon>Ascomycota</taxon>
        <taxon>Pezizomycotina</taxon>
        <taxon>Leotiomycetes</taxon>
        <taxon>Helotiales</taxon>
        <taxon>Sclerotiniaceae</taxon>
        <taxon>Botrytis</taxon>
    </lineage>
</organism>
<dbReference type="HOGENOM" id="CLU_1618759_0_0_1"/>
<gene>
    <name evidence="1" type="ORF">BofuT4_P117490.1</name>
</gene>
<reference evidence="2" key="1">
    <citation type="journal article" date="2011" name="PLoS Genet.">
        <title>Genomic analysis of the necrotrophic fungal pathogens Sclerotinia sclerotiorum and Botrytis cinerea.</title>
        <authorList>
            <person name="Amselem J."/>
            <person name="Cuomo C.A."/>
            <person name="van Kan J.A."/>
            <person name="Viaud M."/>
            <person name="Benito E.P."/>
            <person name="Couloux A."/>
            <person name="Coutinho P.M."/>
            <person name="de Vries R.P."/>
            <person name="Dyer P.S."/>
            <person name="Fillinger S."/>
            <person name="Fournier E."/>
            <person name="Gout L."/>
            <person name="Hahn M."/>
            <person name="Kohn L."/>
            <person name="Lapalu N."/>
            <person name="Plummer K.M."/>
            <person name="Pradier J.M."/>
            <person name="Quevillon E."/>
            <person name="Sharon A."/>
            <person name="Simon A."/>
            <person name="ten Have A."/>
            <person name="Tudzynski B."/>
            <person name="Tudzynski P."/>
            <person name="Wincker P."/>
            <person name="Andrew M."/>
            <person name="Anthouard V."/>
            <person name="Beever R.E."/>
            <person name="Beffa R."/>
            <person name="Benoit I."/>
            <person name="Bouzid O."/>
            <person name="Brault B."/>
            <person name="Chen Z."/>
            <person name="Choquer M."/>
            <person name="Collemare J."/>
            <person name="Cotton P."/>
            <person name="Danchin E.G."/>
            <person name="Da Silva C."/>
            <person name="Gautier A."/>
            <person name="Giraud C."/>
            <person name="Giraud T."/>
            <person name="Gonzalez C."/>
            <person name="Grossetete S."/>
            <person name="Guldener U."/>
            <person name="Henrissat B."/>
            <person name="Howlett B.J."/>
            <person name="Kodira C."/>
            <person name="Kretschmer M."/>
            <person name="Lappartient A."/>
            <person name="Leroch M."/>
            <person name="Levis C."/>
            <person name="Mauceli E."/>
            <person name="Neuveglise C."/>
            <person name="Oeser B."/>
            <person name="Pearson M."/>
            <person name="Poulain J."/>
            <person name="Poussereau N."/>
            <person name="Quesneville H."/>
            <person name="Rascle C."/>
            <person name="Schumacher J."/>
            <person name="Segurens B."/>
            <person name="Sexton A."/>
            <person name="Silva E."/>
            <person name="Sirven C."/>
            <person name="Soanes D.M."/>
            <person name="Talbot N.J."/>
            <person name="Templeton M."/>
            <person name="Yandava C."/>
            <person name="Yarden O."/>
            <person name="Zeng Q."/>
            <person name="Rollins J.A."/>
            <person name="Lebrun M.H."/>
            <person name="Dickman M."/>
        </authorList>
    </citation>
    <scope>NUCLEOTIDE SEQUENCE [LARGE SCALE GENOMIC DNA]</scope>
    <source>
        <strain evidence="2">T4</strain>
    </source>
</reference>
<evidence type="ECO:0000313" key="2">
    <source>
        <dbReference type="Proteomes" id="UP000008177"/>
    </source>
</evidence>
<accession>G2Y0N4</accession>
<name>G2Y0N4_BOTF4</name>
<proteinExistence type="predicted"/>
<dbReference type="InParanoid" id="G2Y0N4"/>
<dbReference type="EMBL" id="FQ790281">
    <property type="protein sequence ID" value="CCD46199.1"/>
    <property type="molecule type" value="Genomic_DNA"/>
</dbReference>
<dbReference type="Proteomes" id="UP000008177">
    <property type="component" value="Unplaced contigs"/>
</dbReference>
<sequence>MNRVKLLCIGPIIFCILSRHLKLKSSGYDCDIEEKELHFSKSKSKVSGLVKELRRDGSSNFEKQRRRVLTKARSVMSGAVCDANAGEGYSDCLKLADGLLQLNGTSREVWVGKILFELPAIALLEPSCHYFHPTASELEEGKRQAQKALGEQRRKFIAATSNKT</sequence>
<dbReference type="OrthoDB" id="3547047at2759"/>
<evidence type="ECO:0000313" key="1">
    <source>
        <dbReference type="EMBL" id="CCD46199.1"/>
    </source>
</evidence>
<protein>
    <submittedName>
        <fullName evidence="1">Uncharacterized protein</fullName>
    </submittedName>
</protein>
<dbReference type="AlphaFoldDB" id="G2Y0N4"/>